<feature type="compositionally biased region" description="Basic and acidic residues" evidence="1">
    <location>
        <begin position="102"/>
        <end position="114"/>
    </location>
</feature>
<evidence type="ECO:0000256" key="1">
    <source>
        <dbReference type="SAM" id="MobiDB-lite"/>
    </source>
</evidence>
<keyword evidence="3" id="KW-1185">Reference proteome</keyword>
<protein>
    <submittedName>
        <fullName evidence="2">Uncharacterized protein</fullName>
    </submittedName>
</protein>
<dbReference type="Proteomes" id="UP001148018">
    <property type="component" value="Unassembled WGS sequence"/>
</dbReference>
<organism evidence="2 3">
    <name type="scientific">Muraenolepis orangiensis</name>
    <name type="common">Patagonian moray cod</name>
    <dbReference type="NCBI Taxonomy" id="630683"/>
    <lineage>
        <taxon>Eukaryota</taxon>
        <taxon>Metazoa</taxon>
        <taxon>Chordata</taxon>
        <taxon>Craniata</taxon>
        <taxon>Vertebrata</taxon>
        <taxon>Euteleostomi</taxon>
        <taxon>Actinopterygii</taxon>
        <taxon>Neopterygii</taxon>
        <taxon>Teleostei</taxon>
        <taxon>Neoteleostei</taxon>
        <taxon>Acanthomorphata</taxon>
        <taxon>Zeiogadaria</taxon>
        <taxon>Gadariae</taxon>
        <taxon>Gadiformes</taxon>
        <taxon>Muraenolepidoidei</taxon>
        <taxon>Muraenolepididae</taxon>
        <taxon>Muraenolepis</taxon>
    </lineage>
</organism>
<comment type="caution">
    <text evidence="2">The sequence shown here is derived from an EMBL/GenBank/DDBJ whole genome shotgun (WGS) entry which is preliminary data.</text>
</comment>
<gene>
    <name evidence="2" type="ORF">NHX12_031074</name>
</gene>
<feature type="region of interest" description="Disordered" evidence="1">
    <location>
        <begin position="1"/>
        <end position="53"/>
    </location>
</feature>
<reference evidence="2" key="1">
    <citation type="submission" date="2022-07" db="EMBL/GenBank/DDBJ databases">
        <title>Chromosome-level genome of Muraenolepis orangiensis.</title>
        <authorList>
            <person name="Kim J."/>
        </authorList>
    </citation>
    <scope>NUCLEOTIDE SEQUENCE</scope>
    <source>
        <strain evidence="2">KU_S4_2022</strain>
        <tissue evidence="2">Muscle</tissue>
    </source>
</reference>
<evidence type="ECO:0000313" key="3">
    <source>
        <dbReference type="Proteomes" id="UP001148018"/>
    </source>
</evidence>
<feature type="region of interest" description="Disordered" evidence="1">
    <location>
        <begin position="96"/>
        <end position="131"/>
    </location>
</feature>
<accession>A0A9Q0EF86</accession>
<feature type="compositionally biased region" description="Basic and acidic residues" evidence="1">
    <location>
        <begin position="10"/>
        <end position="39"/>
    </location>
</feature>
<proteinExistence type="predicted"/>
<name>A0A9Q0EF86_9TELE</name>
<feature type="non-terminal residue" evidence="2">
    <location>
        <position position="1"/>
    </location>
</feature>
<sequence length="164" mass="18596">MRRGRRRYSRREEKKEERGEAREEEKEEKRESRRERGAEVLKGALEIQGGGEDWDCGGEDWDCGGEDWDCGGEDWDCGGEDWDCGGEDWGPSISTISTLARGDPKRSRLGEKSISRLNGGDEPGSTLLGPGEKRCSWVDRRATRGFYWLHLKDPSICVMPSKQL</sequence>
<evidence type="ECO:0000313" key="2">
    <source>
        <dbReference type="EMBL" id="KAJ3603332.1"/>
    </source>
</evidence>
<dbReference type="EMBL" id="JANIIK010000046">
    <property type="protein sequence ID" value="KAJ3603332.1"/>
    <property type="molecule type" value="Genomic_DNA"/>
</dbReference>
<dbReference type="AlphaFoldDB" id="A0A9Q0EF86"/>